<organism evidence="1 2">
    <name type="scientific">Nocardioides potassii</name>
    <dbReference type="NCBI Taxonomy" id="2911371"/>
    <lineage>
        <taxon>Bacteria</taxon>
        <taxon>Bacillati</taxon>
        <taxon>Actinomycetota</taxon>
        <taxon>Actinomycetes</taxon>
        <taxon>Propionibacteriales</taxon>
        <taxon>Nocardioidaceae</taxon>
        <taxon>Nocardioides</taxon>
    </lineage>
</organism>
<keyword evidence="2" id="KW-1185">Reference proteome</keyword>
<gene>
    <name evidence="1" type="ORF">L2K70_05720</name>
</gene>
<protein>
    <submittedName>
        <fullName evidence="1">3-methyladenine DNA glycosylase</fullName>
    </submittedName>
</protein>
<dbReference type="Proteomes" id="UP001201161">
    <property type="component" value="Unassembled WGS sequence"/>
</dbReference>
<proteinExistence type="predicted"/>
<evidence type="ECO:0000313" key="2">
    <source>
        <dbReference type="Proteomes" id="UP001201161"/>
    </source>
</evidence>
<reference evidence="1 2" key="1">
    <citation type="submission" date="2022-01" db="EMBL/GenBank/DDBJ databases">
        <title>Nocardioides sp. nov., an actinomycete isolated from mining soil.</title>
        <authorList>
            <person name="Liu L."/>
        </authorList>
    </citation>
    <scope>NUCLEOTIDE SEQUENCE [LARGE SCALE GENOMIC DNA]</scope>
    <source>
        <strain evidence="1 2">KLBMP 9356</strain>
    </source>
</reference>
<accession>A0ABS9HAQ0</accession>
<evidence type="ECO:0000313" key="1">
    <source>
        <dbReference type="EMBL" id="MCF6377093.1"/>
    </source>
</evidence>
<name>A0ABS9HAQ0_9ACTN</name>
<dbReference type="EMBL" id="JAKJHZ010000005">
    <property type="protein sequence ID" value="MCF6377093.1"/>
    <property type="molecule type" value="Genomic_DNA"/>
</dbReference>
<dbReference type="RefSeq" id="WP_236400247.1">
    <property type="nucleotide sequence ID" value="NZ_JAKJHZ010000005.1"/>
</dbReference>
<comment type="caution">
    <text evidence="1">The sequence shown here is derived from an EMBL/GenBank/DDBJ whole genome shotgun (WGS) entry which is preliminary data.</text>
</comment>
<sequence length="306" mass="33743">MQVLTGPDWRARAAAHAARVDAFVEPHLARRAEQVKHPVHDFLFTYYSHRPAQLRRWHPGFGIALEDAEDHAGLKGYSPVRGLVTSAGRPPRPSDAVVAVAEAYVASQRALLGQLHNLLSATAGRTPQFGCFGLHEWAMVHRADQHGTRHDWPLRLGAAGTDAVVESHRIGCSHFDAFRFFTPTAQPLNTLQPGRDDRPAFEQPGCLHAGMDLYKHAFRLTPMISSDLVADCFELARDIRVLDMRAAPYDLADLGFEPVRIETAEGKAAYVEAQRGFAERGAPLRARLVAECDRLLGVVPEPAQNS</sequence>